<comment type="caution">
    <text evidence="1">The sequence shown here is derived from an EMBL/GenBank/DDBJ whole genome shotgun (WGS) entry which is preliminary data.</text>
</comment>
<sequence>MSDTAGSRSDAVVDQLLLEAELDDDGQLRPALLQLRALGDVTPEPSADVAALLQRAQAVQAAAPCNAAPCDAVPSAAVPAPVDELAARRRAKRRVALTALSVAVSLSAGGAVAAASDRGFRDSFNNLHRTVTSFVTGTAPAAPAGNQAEEPAAPAPSVPAAPATVPTAPATAPEPGQPAEAAPSDVPAVPAKGTGESDAPGRQLEVPGAKDLPTAVPEDLTNGVGQQPQVPVPGPSDLHLPETLPAVPLR</sequence>
<protein>
    <submittedName>
        <fullName evidence="1">Uncharacterized protein</fullName>
    </submittedName>
</protein>
<gene>
    <name evidence="1" type="ORF">ABIC98_001127</name>
</gene>
<evidence type="ECO:0000313" key="2">
    <source>
        <dbReference type="Proteomes" id="UP001549207"/>
    </source>
</evidence>
<reference evidence="1" key="1">
    <citation type="submission" date="2024-06" db="EMBL/GenBank/DDBJ databases">
        <title>Genomic Encyclopedia of Type Strains, Phase IV (KMG-IV): sequencing the most valuable type-strain genomes for metagenomic binning, comparative biology and taxonomic classification.</title>
        <authorList>
            <person name="Goeker M."/>
        </authorList>
    </citation>
    <scope>NUCLEOTIDE SEQUENCE</scope>
    <source>
        <strain evidence="1">SJCon</strain>
    </source>
</reference>
<dbReference type="Proteomes" id="UP001549207">
    <property type="component" value="Unassembled WGS sequence"/>
</dbReference>
<dbReference type="EMBL" id="JBEPNJ010000003">
    <property type="protein sequence ID" value="MET3771492.1"/>
    <property type="molecule type" value="Genomic_DNA"/>
</dbReference>
<accession>A0ACC6TCU1</accession>
<keyword evidence="2" id="KW-1185">Reference proteome</keyword>
<name>A0ACC6TCU1_9MICC</name>
<evidence type="ECO:0000313" key="1">
    <source>
        <dbReference type="EMBL" id="MET3771492.1"/>
    </source>
</evidence>
<proteinExistence type="predicted"/>
<organism evidence="1 2">
    <name type="scientific">Arthrobacter nitrophenolicus</name>
    <dbReference type="NCBI Taxonomy" id="683150"/>
    <lineage>
        <taxon>Bacteria</taxon>
        <taxon>Bacillati</taxon>
        <taxon>Actinomycetota</taxon>
        <taxon>Actinomycetes</taxon>
        <taxon>Micrococcales</taxon>
        <taxon>Micrococcaceae</taxon>
        <taxon>Arthrobacter</taxon>
    </lineage>
</organism>